<keyword evidence="6 25" id="KW-0472">Membrane</keyword>
<keyword evidence="4 25" id="KW-0812">Transmembrane</keyword>
<comment type="catalytic activity">
    <reaction evidence="16">
        <text>L-lysyl-L-lysine(out) = L-lysyl-L-lysine(in)</text>
        <dbReference type="Rhea" id="RHEA:79403"/>
        <dbReference type="ChEBI" id="CHEBI:229956"/>
    </reaction>
</comment>
<evidence type="ECO:0000256" key="6">
    <source>
        <dbReference type="ARBA" id="ARBA00023136"/>
    </source>
</evidence>
<protein>
    <recommendedName>
        <fullName evidence="21">Lysosomal dipeptide transporter MFSD1</fullName>
    </recommendedName>
    <alternativeName>
        <fullName evidence="22">Major facilitator superfamily domain-containing protein 1</fullName>
    </alternativeName>
</protein>
<comment type="catalytic activity">
    <reaction evidence="15">
        <text>L-arginyl-L-alpha-amino acid(out) = L-arginyl-L-alpha-amino acid(in)</text>
        <dbReference type="Rhea" id="RHEA:79371"/>
        <dbReference type="ChEBI" id="CHEBI:84315"/>
    </reaction>
</comment>
<evidence type="ECO:0000256" key="15">
    <source>
        <dbReference type="ARBA" id="ARBA00044899"/>
    </source>
</evidence>
<dbReference type="InterPro" id="IPR052187">
    <property type="entry name" value="MFSD1"/>
</dbReference>
<feature type="transmembrane region" description="Helical" evidence="25">
    <location>
        <begin position="90"/>
        <end position="110"/>
    </location>
</feature>
<dbReference type="SUPFAM" id="SSF103473">
    <property type="entry name" value="MFS general substrate transporter"/>
    <property type="match status" value="1"/>
</dbReference>
<evidence type="ECO:0000256" key="9">
    <source>
        <dbReference type="ARBA" id="ARBA00044878"/>
    </source>
</evidence>
<evidence type="ECO:0000256" key="5">
    <source>
        <dbReference type="ARBA" id="ARBA00022989"/>
    </source>
</evidence>
<keyword evidence="7" id="KW-0458">Lysosome</keyword>
<evidence type="ECO:0000256" key="23">
    <source>
        <dbReference type="ARBA" id="ARBA00045709"/>
    </source>
</evidence>
<evidence type="ECO:0000259" key="26">
    <source>
        <dbReference type="PROSITE" id="PS50850"/>
    </source>
</evidence>
<evidence type="ECO:0000256" key="17">
    <source>
        <dbReference type="ARBA" id="ARBA00044903"/>
    </source>
</evidence>
<comment type="catalytic activity">
    <reaction evidence="20">
        <text>L-lysyl-glycine(out) = L-lysyl-glycine(in)</text>
        <dbReference type="Rhea" id="RHEA:79407"/>
        <dbReference type="ChEBI" id="CHEBI:191202"/>
    </reaction>
</comment>
<evidence type="ECO:0000256" key="12">
    <source>
        <dbReference type="ARBA" id="ARBA00044891"/>
    </source>
</evidence>
<evidence type="ECO:0000256" key="10">
    <source>
        <dbReference type="ARBA" id="ARBA00044881"/>
    </source>
</evidence>
<feature type="transmembrane region" description="Helical" evidence="25">
    <location>
        <begin position="327"/>
        <end position="347"/>
    </location>
</feature>
<evidence type="ECO:0000256" key="25">
    <source>
        <dbReference type="SAM" id="Phobius"/>
    </source>
</evidence>
<evidence type="ECO:0000256" key="4">
    <source>
        <dbReference type="ARBA" id="ARBA00022692"/>
    </source>
</evidence>
<feature type="domain" description="Major facilitator superfamily (MFS) profile" evidence="26">
    <location>
        <begin position="25"/>
        <end position="428"/>
    </location>
</feature>
<feature type="transmembrane region" description="Helical" evidence="25">
    <location>
        <begin position="303"/>
        <end position="321"/>
    </location>
</feature>
<evidence type="ECO:0000256" key="20">
    <source>
        <dbReference type="ARBA" id="ARBA00044924"/>
    </source>
</evidence>
<evidence type="ECO:0000256" key="13">
    <source>
        <dbReference type="ARBA" id="ARBA00044893"/>
    </source>
</evidence>
<proteinExistence type="inferred from homology"/>
<keyword evidence="5 25" id="KW-1133">Transmembrane helix</keyword>
<sequence>MKEIKSFSMTTSSAVQRPERAPFKAWMVWLVASLFYLYEMVLRVSPSVMTEGLTQDFHVSATSLGVLVSFYYFAYVPLQVPCGLIVDKFGTRKIVTLSTLICILGTYLFAESQNLWLAQIGRFLIGAGSACAFISCLKVSAEWFRPHQFALVAGLSNMMGTLGSTFAGRPLATLVQNYGWRPTTLMLATAGFLVAIMSWFCIQDNPTPTEQEKHDAPKLWPSLQEVVKNKQIWLAAVVGGFMYLPISAFSELWAVPFLINTYQINSELASTANVMLFLGMAIGGPIAAWLAKYCQNYVKVMRLSALATAVLFTAIACAQWLPLNIMFVILLLAGMTIGGQVLCFTCAKNNTSHEISGTTVAFTNAIVMMSGVIFQPLLGLILDMAWDGKISAAGHRIYSESNYQIAILAVPICLFASAFILRWVKDSYSTEE</sequence>
<comment type="catalytic activity">
    <reaction evidence="13">
        <text>L-alpha-aminoacyl-L-lysine(out) = L-alpha-aminoacyl-L-lysine(in)</text>
        <dbReference type="Rhea" id="RHEA:79383"/>
        <dbReference type="ChEBI" id="CHEBI:229966"/>
    </reaction>
</comment>
<comment type="catalytic activity">
    <reaction evidence="19">
        <text>L-alanyl-L-lysine(out) = L-alanyl-L-lysine(in)</text>
        <dbReference type="Rhea" id="RHEA:79415"/>
        <dbReference type="ChEBI" id="CHEBI:192470"/>
    </reaction>
</comment>
<dbReference type="CDD" id="cd06174">
    <property type="entry name" value="MFS"/>
    <property type="match status" value="1"/>
</dbReference>
<feature type="transmembrane region" description="Helical" evidence="25">
    <location>
        <begin position="21"/>
        <end position="38"/>
    </location>
</feature>
<comment type="catalytic activity">
    <reaction evidence="11">
        <text>L-alpha-aminoacyl-L-histidine(out) = L-alpha-aminoacyl-L-histidine(in)</text>
        <dbReference type="Rhea" id="RHEA:79375"/>
        <dbReference type="ChEBI" id="CHEBI:229967"/>
    </reaction>
</comment>
<feature type="transmembrane region" description="Helical" evidence="25">
    <location>
        <begin position="149"/>
        <end position="172"/>
    </location>
</feature>
<feature type="transmembrane region" description="Helical" evidence="25">
    <location>
        <begin position="58"/>
        <end position="78"/>
    </location>
</feature>
<dbReference type="AlphaFoldDB" id="A0A4Q7DK98"/>
<comment type="catalytic activity">
    <reaction evidence="17">
        <text>L-arginyl-glycine(out) = L-arginyl-glycine(in)</text>
        <dbReference type="Rhea" id="RHEA:79391"/>
        <dbReference type="ChEBI" id="CHEBI:229955"/>
    </reaction>
</comment>
<evidence type="ECO:0000256" key="21">
    <source>
        <dbReference type="ARBA" id="ARBA00044985"/>
    </source>
</evidence>
<dbReference type="Pfam" id="PF07690">
    <property type="entry name" value="MFS_1"/>
    <property type="match status" value="1"/>
</dbReference>
<evidence type="ECO:0000256" key="7">
    <source>
        <dbReference type="ARBA" id="ARBA00023228"/>
    </source>
</evidence>
<comment type="catalytic activity">
    <reaction evidence="18">
        <text>L-histidyl-L-alpha-amino acid(out) = L-histidyl-L-alpha-amino acid(in)</text>
        <dbReference type="Rhea" id="RHEA:79379"/>
        <dbReference type="ChEBI" id="CHEBI:229964"/>
    </reaction>
</comment>
<evidence type="ECO:0000256" key="19">
    <source>
        <dbReference type="ARBA" id="ARBA00044919"/>
    </source>
</evidence>
<comment type="subcellular location">
    <subcellularLocation>
        <location evidence="1">Lysosome membrane</location>
        <topology evidence="1">Multi-pass membrane protein</topology>
    </subcellularLocation>
</comment>
<feature type="transmembrane region" description="Helical" evidence="25">
    <location>
        <begin position="359"/>
        <end position="382"/>
    </location>
</feature>
<comment type="catalytic activity">
    <reaction evidence="8">
        <text>L-lysyl-L-alanine(out) = L-lysyl-L-alanine(in)</text>
        <dbReference type="Rhea" id="RHEA:79399"/>
        <dbReference type="ChEBI" id="CHEBI:229954"/>
    </reaction>
</comment>
<feature type="transmembrane region" description="Helical" evidence="25">
    <location>
        <begin position="274"/>
        <end position="291"/>
    </location>
</feature>
<keyword evidence="28" id="KW-1185">Reference proteome</keyword>
<comment type="catalytic activity">
    <reaction evidence="12">
        <text>L-lysyl-L-alpha-amino acid(out) = L-lysyl-L-alpha-amino acid(in)</text>
        <dbReference type="Rhea" id="RHEA:79387"/>
        <dbReference type="ChEBI" id="CHEBI:229965"/>
    </reaction>
</comment>
<evidence type="ECO:0000256" key="22">
    <source>
        <dbReference type="ARBA" id="ARBA00045018"/>
    </source>
</evidence>
<evidence type="ECO:0000256" key="8">
    <source>
        <dbReference type="ARBA" id="ARBA00044876"/>
    </source>
</evidence>
<gene>
    <name evidence="27" type="ORF">EQU50_00815</name>
</gene>
<evidence type="ECO:0000313" key="27">
    <source>
        <dbReference type="EMBL" id="RZI46800.1"/>
    </source>
</evidence>
<comment type="subunit">
    <text evidence="24">Homodimer. Interacts with lysosomal protein GLMP (via lumenal domain); the interaction starts while both proteins are still in the endoplasmic reticulum and is required for stabilization of MFSD1 in lysosomes but has no direct effect on its targeting to lysosomes or transporter activity.</text>
</comment>
<evidence type="ECO:0000313" key="28">
    <source>
        <dbReference type="Proteomes" id="UP000293550"/>
    </source>
</evidence>
<evidence type="ECO:0000256" key="1">
    <source>
        <dbReference type="ARBA" id="ARBA00004155"/>
    </source>
</evidence>
<comment type="similarity">
    <text evidence="2">Belongs to the major facilitator superfamily.</text>
</comment>
<evidence type="ECO:0000256" key="14">
    <source>
        <dbReference type="ARBA" id="ARBA00044898"/>
    </source>
</evidence>
<feature type="transmembrane region" description="Helical" evidence="25">
    <location>
        <begin position="184"/>
        <end position="202"/>
    </location>
</feature>
<dbReference type="OrthoDB" id="9794076at2"/>
<dbReference type="PANTHER" id="PTHR23512:SF3">
    <property type="entry name" value="MAJOR FACILITATOR SUPERFAMILY DOMAIN-CONTAINING PROTEIN 1"/>
    <property type="match status" value="1"/>
</dbReference>
<dbReference type="GO" id="GO:0022857">
    <property type="term" value="F:transmembrane transporter activity"/>
    <property type="evidence" value="ECO:0007669"/>
    <property type="project" value="InterPro"/>
</dbReference>
<organism evidence="27 28">
    <name type="scientific">Candidatus Finniella inopinata</name>
    <dbReference type="NCBI Taxonomy" id="1696036"/>
    <lineage>
        <taxon>Bacteria</taxon>
        <taxon>Pseudomonadati</taxon>
        <taxon>Pseudomonadota</taxon>
        <taxon>Alphaproteobacteria</taxon>
        <taxon>Holosporales</taxon>
        <taxon>Candidatus Paracaedibacteraceae</taxon>
        <taxon>Candidatus Finniella</taxon>
    </lineage>
</organism>
<accession>A0A4Q7DK98</accession>
<dbReference type="InterPro" id="IPR036259">
    <property type="entry name" value="MFS_trans_sf"/>
</dbReference>
<dbReference type="Proteomes" id="UP000293550">
    <property type="component" value="Unassembled WGS sequence"/>
</dbReference>
<dbReference type="GO" id="GO:0005765">
    <property type="term" value="C:lysosomal membrane"/>
    <property type="evidence" value="ECO:0007669"/>
    <property type="project" value="UniProtKB-SubCell"/>
</dbReference>
<dbReference type="PROSITE" id="PS50850">
    <property type="entry name" value="MFS"/>
    <property type="match status" value="1"/>
</dbReference>
<dbReference type="EMBL" id="SCFB01000002">
    <property type="protein sequence ID" value="RZI46800.1"/>
    <property type="molecule type" value="Genomic_DNA"/>
</dbReference>
<comment type="catalytic activity">
    <reaction evidence="9">
        <text>L-histidyl-glycine(out) = L-histidyl-glycine(in)</text>
        <dbReference type="Rhea" id="RHEA:79395"/>
        <dbReference type="ChEBI" id="CHEBI:229957"/>
    </reaction>
</comment>
<evidence type="ECO:0000256" key="2">
    <source>
        <dbReference type="ARBA" id="ARBA00008335"/>
    </source>
</evidence>
<dbReference type="PANTHER" id="PTHR23512">
    <property type="entry name" value="MAJOR FACILITATOR SUPERFAMILY DOMAIN-CONTAINING PROTEIN 1"/>
    <property type="match status" value="1"/>
</dbReference>
<dbReference type="InterPro" id="IPR020846">
    <property type="entry name" value="MFS_dom"/>
</dbReference>
<feature type="transmembrane region" description="Helical" evidence="25">
    <location>
        <begin position="116"/>
        <end position="137"/>
    </location>
</feature>
<evidence type="ECO:0000256" key="18">
    <source>
        <dbReference type="ARBA" id="ARBA00044912"/>
    </source>
</evidence>
<reference evidence="27 28" key="1">
    <citation type="submission" date="2018-10" db="EMBL/GenBank/DDBJ databases">
        <title>An updated phylogeny of the Alphaproteobacteria reveals that the parasitic Rickettsiales and Holosporales have independent origins.</title>
        <authorList>
            <person name="Munoz-Gomez S.A."/>
            <person name="Hess S."/>
            <person name="Burger G."/>
            <person name="Lang B.F."/>
            <person name="Susko E."/>
            <person name="Slamovits C.H."/>
            <person name="Roger A.J."/>
        </authorList>
    </citation>
    <scope>NUCLEOTIDE SEQUENCE [LARGE SCALE GENOMIC DNA]</scope>
    <source>
        <strain evidence="27">HOLO01</strain>
    </source>
</reference>
<comment type="caution">
    <text evidence="27">The sequence shown here is derived from an EMBL/GenBank/DDBJ whole genome shotgun (WGS) entry which is preliminary data.</text>
</comment>
<comment type="catalytic activity">
    <reaction evidence="10">
        <text>L-alpha-aminoacyl-L-arginine(out) = L-alpha-aminoacyl-L-arginine(in)</text>
        <dbReference type="Rhea" id="RHEA:79367"/>
        <dbReference type="ChEBI" id="CHEBI:229968"/>
    </reaction>
</comment>
<evidence type="ECO:0000256" key="11">
    <source>
        <dbReference type="ARBA" id="ARBA00044884"/>
    </source>
</evidence>
<name>A0A4Q7DK98_9PROT</name>
<evidence type="ECO:0000256" key="3">
    <source>
        <dbReference type="ARBA" id="ARBA00022448"/>
    </source>
</evidence>
<comment type="catalytic activity">
    <reaction evidence="14">
        <text>L-aspartyl-L-lysine(out) = L-aspartyl-L-lysine(in)</text>
        <dbReference type="Rhea" id="RHEA:79411"/>
        <dbReference type="ChEBI" id="CHEBI:229953"/>
    </reaction>
</comment>
<feature type="transmembrane region" description="Helical" evidence="25">
    <location>
        <begin position="232"/>
        <end position="254"/>
    </location>
</feature>
<dbReference type="Gene3D" id="1.20.1250.20">
    <property type="entry name" value="MFS general substrate transporter like domains"/>
    <property type="match status" value="2"/>
</dbReference>
<feature type="transmembrane region" description="Helical" evidence="25">
    <location>
        <begin position="402"/>
        <end position="424"/>
    </location>
</feature>
<evidence type="ECO:0000256" key="24">
    <source>
        <dbReference type="ARBA" id="ARBA00046376"/>
    </source>
</evidence>
<comment type="function">
    <text evidence="23">Lysosomal dipeptide uniporter that selectively exports lysine, arginine or histidine-containing dipeptides with a net positive charge from the lysosome lumen into the cytosol. Could play a role in a specific type of protein O-glycosylation indirectly regulating macrophages migration and tissue invasion. Also essential for liver homeostasis.</text>
</comment>
<dbReference type="InterPro" id="IPR011701">
    <property type="entry name" value="MFS"/>
</dbReference>
<evidence type="ECO:0000256" key="16">
    <source>
        <dbReference type="ARBA" id="ARBA00044900"/>
    </source>
</evidence>
<keyword evidence="3" id="KW-0813">Transport</keyword>